<keyword evidence="1" id="KW-0732">Signal</keyword>
<dbReference type="RefSeq" id="XP_013906272.1">
    <property type="nucleotide sequence ID" value="XM_014050818.1"/>
</dbReference>
<dbReference type="EMBL" id="KK100279">
    <property type="protein sequence ID" value="KIZ07253.1"/>
    <property type="molecule type" value="Genomic_DNA"/>
</dbReference>
<evidence type="ECO:0000313" key="2">
    <source>
        <dbReference type="EMBL" id="KIZ07253.1"/>
    </source>
</evidence>
<keyword evidence="3" id="KW-1185">Reference proteome</keyword>
<accession>A0A0D2KAG2</accession>
<protein>
    <submittedName>
        <fullName evidence="2">Uncharacterized protein</fullName>
    </submittedName>
</protein>
<proteinExistence type="predicted"/>
<dbReference type="KEGG" id="mng:MNEG_0707"/>
<feature type="chain" id="PRO_5002256756" evidence="1">
    <location>
        <begin position="23"/>
        <end position="123"/>
    </location>
</feature>
<organism evidence="2 3">
    <name type="scientific">Monoraphidium neglectum</name>
    <dbReference type="NCBI Taxonomy" id="145388"/>
    <lineage>
        <taxon>Eukaryota</taxon>
        <taxon>Viridiplantae</taxon>
        <taxon>Chlorophyta</taxon>
        <taxon>core chlorophytes</taxon>
        <taxon>Chlorophyceae</taxon>
        <taxon>CS clade</taxon>
        <taxon>Sphaeropleales</taxon>
        <taxon>Selenastraceae</taxon>
        <taxon>Monoraphidium</taxon>
    </lineage>
</organism>
<dbReference type="Proteomes" id="UP000054498">
    <property type="component" value="Unassembled WGS sequence"/>
</dbReference>
<name>A0A0D2KAG2_9CHLO</name>
<sequence length="123" mass="12841">MASTQTFASLLLVLLAVTTASGARMLRGTDFLIGKGKGAVTGAAYVAPAATYVQPAYVQPTYVQPAYVQPTYVQPAVVQPVYAQPAYAQPIYVQPTYTTAAVVVPYAGRGKGAWGLGKGKFGH</sequence>
<feature type="signal peptide" evidence="1">
    <location>
        <begin position="1"/>
        <end position="22"/>
    </location>
</feature>
<gene>
    <name evidence="2" type="ORF">MNEG_0707</name>
</gene>
<dbReference type="AlphaFoldDB" id="A0A0D2KAG2"/>
<evidence type="ECO:0000256" key="1">
    <source>
        <dbReference type="SAM" id="SignalP"/>
    </source>
</evidence>
<reference evidence="2 3" key="1">
    <citation type="journal article" date="2013" name="BMC Genomics">
        <title>Reconstruction of the lipid metabolism for the microalga Monoraphidium neglectum from its genome sequence reveals characteristics suitable for biofuel production.</title>
        <authorList>
            <person name="Bogen C."/>
            <person name="Al-Dilaimi A."/>
            <person name="Albersmeier A."/>
            <person name="Wichmann J."/>
            <person name="Grundmann M."/>
            <person name="Rupp O."/>
            <person name="Lauersen K.J."/>
            <person name="Blifernez-Klassen O."/>
            <person name="Kalinowski J."/>
            <person name="Goesmann A."/>
            <person name="Mussgnug J.H."/>
            <person name="Kruse O."/>
        </authorList>
    </citation>
    <scope>NUCLEOTIDE SEQUENCE [LARGE SCALE GENOMIC DNA]</scope>
    <source>
        <strain evidence="2 3">SAG 48.87</strain>
    </source>
</reference>
<dbReference type="GeneID" id="25726825"/>
<evidence type="ECO:0000313" key="3">
    <source>
        <dbReference type="Proteomes" id="UP000054498"/>
    </source>
</evidence>